<dbReference type="EC" id="3.5.3.9" evidence="4"/>
<organism evidence="4 5">
    <name type="scientific">Aquibacillus albus</name>
    <dbReference type="NCBI Taxonomy" id="1168171"/>
    <lineage>
        <taxon>Bacteria</taxon>
        <taxon>Bacillati</taxon>
        <taxon>Bacillota</taxon>
        <taxon>Bacilli</taxon>
        <taxon>Bacillales</taxon>
        <taxon>Bacillaceae</taxon>
        <taxon>Aquibacillus</taxon>
    </lineage>
</organism>
<evidence type="ECO:0000256" key="2">
    <source>
        <dbReference type="ARBA" id="ARBA00022801"/>
    </source>
</evidence>
<name>A0ABS2MZ13_9BACI</name>
<comment type="caution">
    <text evidence="4">The sequence shown here is derived from an EMBL/GenBank/DDBJ whole genome shotgun (WGS) entry which is preliminary data.</text>
</comment>
<evidence type="ECO:0000259" key="3">
    <source>
        <dbReference type="Pfam" id="PF07687"/>
    </source>
</evidence>
<evidence type="ECO:0000256" key="1">
    <source>
        <dbReference type="ARBA" id="ARBA00006153"/>
    </source>
</evidence>
<dbReference type="Proteomes" id="UP001296943">
    <property type="component" value="Unassembled WGS sequence"/>
</dbReference>
<dbReference type="InterPro" id="IPR010158">
    <property type="entry name" value="Amidase_Cbmase"/>
</dbReference>
<dbReference type="InterPro" id="IPR011650">
    <property type="entry name" value="Peptidase_M20_dimer"/>
</dbReference>
<dbReference type="Pfam" id="PF01546">
    <property type="entry name" value="Peptidase_M20"/>
    <property type="match status" value="1"/>
</dbReference>
<comment type="similarity">
    <text evidence="1">Belongs to the peptidase M20 family.</text>
</comment>
<dbReference type="PIRSF" id="PIRSF001235">
    <property type="entry name" value="Amidase_carbamoylase"/>
    <property type="match status" value="1"/>
</dbReference>
<dbReference type="NCBIfam" id="NF006768">
    <property type="entry name" value="PRK09290.1-1"/>
    <property type="match status" value="1"/>
</dbReference>
<sequence>MTTESHSLMKEIDQVDSMVKWLASFGQSDSGGVNRLLYSPSWVQAQHALENKMKSYGFITHFDSVGNLFGKLQGSTPNTKTILTGSHIDSVLNGGIYDGVYGIIASLLAVKKLHETYGTPKKSIEVVSLCEEEGSRFPLTFWGSGNITGKYTLEDIEGIKDTDGVLFSEAMKNAGFDPVQYSSPQRNDIDCFIELHVEQGIVLEKKGSSIGTVSHIVGQRRYTVTITGESNHAGTTPMPYRKDALATAGHFISYISEKAIQTDPQLVATVGKINASPNVPNVIAGEAQFTLDVRHFKEDVLDEFCDHLANYFKQVAQKREMEITIDQWMNVQAVKMDPSLTELSKLAATEKNITFEPLISGAGHDAQVFGTFCPTSLLFVPSEKGISHSPKESTKKEDLEKGIELLTELLYRLAY</sequence>
<dbReference type="EMBL" id="JAFBDR010000007">
    <property type="protein sequence ID" value="MBM7571121.1"/>
    <property type="molecule type" value="Genomic_DNA"/>
</dbReference>
<reference evidence="4 5" key="1">
    <citation type="submission" date="2021-01" db="EMBL/GenBank/DDBJ databases">
        <title>Genomic Encyclopedia of Type Strains, Phase IV (KMG-IV): sequencing the most valuable type-strain genomes for metagenomic binning, comparative biology and taxonomic classification.</title>
        <authorList>
            <person name="Goeker M."/>
        </authorList>
    </citation>
    <scope>NUCLEOTIDE SEQUENCE [LARGE SCALE GENOMIC DNA]</scope>
    <source>
        <strain evidence="4 5">DSM 23711</strain>
    </source>
</reference>
<proteinExistence type="inferred from homology"/>
<evidence type="ECO:0000313" key="4">
    <source>
        <dbReference type="EMBL" id="MBM7571121.1"/>
    </source>
</evidence>
<dbReference type="Gene3D" id="3.30.70.360">
    <property type="match status" value="1"/>
</dbReference>
<dbReference type="CDD" id="cd03884">
    <property type="entry name" value="M20_bAS"/>
    <property type="match status" value="1"/>
</dbReference>
<evidence type="ECO:0000313" key="5">
    <source>
        <dbReference type="Proteomes" id="UP001296943"/>
    </source>
</evidence>
<feature type="domain" description="Peptidase M20 dimerisation" evidence="3">
    <location>
        <begin position="218"/>
        <end position="318"/>
    </location>
</feature>
<dbReference type="InterPro" id="IPR036264">
    <property type="entry name" value="Bact_exopeptidase_dim_dom"/>
</dbReference>
<dbReference type="NCBIfam" id="NF006771">
    <property type="entry name" value="PRK09290.1-5"/>
    <property type="match status" value="1"/>
</dbReference>
<protein>
    <submittedName>
        <fullName evidence="4">Allantoate deiminase</fullName>
        <ecNumber evidence="4">3.5.3.9</ecNumber>
    </submittedName>
</protein>
<accession>A0ABS2MZ13</accession>
<keyword evidence="2 4" id="KW-0378">Hydrolase</keyword>
<gene>
    <name evidence="4" type="ORF">JOC48_001604</name>
</gene>
<keyword evidence="5" id="KW-1185">Reference proteome</keyword>
<dbReference type="GO" id="GO:0047652">
    <property type="term" value="F:allantoate deiminase activity"/>
    <property type="evidence" value="ECO:0007669"/>
    <property type="project" value="UniProtKB-EC"/>
</dbReference>
<dbReference type="PANTHER" id="PTHR32494:SF5">
    <property type="entry name" value="ALLANTOATE AMIDOHYDROLASE"/>
    <property type="match status" value="1"/>
</dbReference>
<dbReference type="Pfam" id="PF07687">
    <property type="entry name" value="M20_dimer"/>
    <property type="match status" value="1"/>
</dbReference>
<dbReference type="InterPro" id="IPR002933">
    <property type="entry name" value="Peptidase_M20"/>
</dbReference>
<dbReference type="SUPFAM" id="SSF55031">
    <property type="entry name" value="Bacterial exopeptidase dimerisation domain"/>
    <property type="match status" value="1"/>
</dbReference>
<dbReference type="PANTHER" id="PTHR32494">
    <property type="entry name" value="ALLANTOATE DEIMINASE-RELATED"/>
    <property type="match status" value="1"/>
</dbReference>
<dbReference type="NCBIfam" id="TIGR01879">
    <property type="entry name" value="hydantase"/>
    <property type="match status" value="1"/>
</dbReference>
<dbReference type="Gene3D" id="3.40.630.10">
    <property type="entry name" value="Zn peptidases"/>
    <property type="match status" value="1"/>
</dbReference>
<dbReference type="SUPFAM" id="SSF53187">
    <property type="entry name" value="Zn-dependent exopeptidases"/>
    <property type="match status" value="1"/>
</dbReference>